<dbReference type="EMBL" id="JAUEIQ010000004">
    <property type="protein sequence ID" value="MDN0063820.1"/>
    <property type="molecule type" value="Genomic_DNA"/>
</dbReference>
<dbReference type="InterPro" id="IPR024747">
    <property type="entry name" value="Pyridox_Oxase-rel"/>
</dbReference>
<protein>
    <submittedName>
        <fullName evidence="1">Pyridoxamine 5'-phosphate oxidase family protein</fullName>
    </submittedName>
</protein>
<gene>
    <name evidence="1" type="ORF">QVN30_05790</name>
</gene>
<keyword evidence="2" id="KW-1185">Reference proteome</keyword>
<evidence type="ECO:0000313" key="1">
    <source>
        <dbReference type="EMBL" id="MDN0063820.1"/>
    </source>
</evidence>
<proteinExistence type="predicted"/>
<accession>A0ABT7XEH4</accession>
<dbReference type="PANTHER" id="PTHR34071">
    <property type="entry name" value="5-NITROIMIDAZOLE ANTIBIOTICS RESISTANCE PROTEIN, NIMA-FAMILY-RELATED PROTEIN-RELATED"/>
    <property type="match status" value="1"/>
</dbReference>
<dbReference type="RefSeq" id="WP_289835758.1">
    <property type="nucleotide sequence ID" value="NZ_JAUEIQ010000004.1"/>
</dbReference>
<organism evidence="1 2">
    <name type="scientific">Collinsella ihumii</name>
    <dbReference type="NCBI Taxonomy" id="1720204"/>
    <lineage>
        <taxon>Bacteria</taxon>
        <taxon>Bacillati</taxon>
        <taxon>Actinomycetota</taxon>
        <taxon>Coriobacteriia</taxon>
        <taxon>Coriobacteriales</taxon>
        <taxon>Coriobacteriaceae</taxon>
        <taxon>Collinsella</taxon>
    </lineage>
</organism>
<sequence length="176" mass="20167">MIRTDREITDRAEQLAIIDACDVCRVALNGDDGYPYIVPLNFGVDVEDGQVYLYFHSAKRGHKLDLMARDARAALEMDCDHNFIFYDERMSCAMGYRSVIGRGTVEILPDERKVDGLKILMRHYHAEDFPWSTKLVPATTVWRLKVESMVGKFRDNVHPGESRWTPPAGWNGFGRL</sequence>
<dbReference type="InterPro" id="IPR012349">
    <property type="entry name" value="Split_barrel_FMN-bd"/>
</dbReference>
<reference evidence="1" key="2">
    <citation type="submission" date="2024-05" db="EMBL/GenBank/DDBJ databases">
        <title>Identification and characterization of horizontal gene transfer across gut microbiota members of farm animals based on homology search.</title>
        <authorList>
            <person name="Schwarzerova J."/>
            <person name="Nykrynova M."/>
            <person name="Jureckova K."/>
            <person name="Cejkova D."/>
            <person name="Rychlik I."/>
        </authorList>
    </citation>
    <scope>NUCLEOTIDE SEQUENCE</scope>
    <source>
        <strain evidence="1">176_SSukc20</strain>
    </source>
</reference>
<dbReference type="SUPFAM" id="SSF50475">
    <property type="entry name" value="FMN-binding split barrel"/>
    <property type="match status" value="1"/>
</dbReference>
<dbReference type="PANTHER" id="PTHR34071:SF2">
    <property type="entry name" value="FLAVIN-NUCLEOTIDE-BINDING PROTEIN"/>
    <property type="match status" value="1"/>
</dbReference>
<name>A0ABT7XEH4_9ACTN</name>
<dbReference type="Gene3D" id="2.30.110.10">
    <property type="entry name" value="Electron Transport, Fmn-binding Protein, Chain A"/>
    <property type="match status" value="1"/>
</dbReference>
<dbReference type="Proteomes" id="UP001168435">
    <property type="component" value="Unassembled WGS sequence"/>
</dbReference>
<reference evidence="1" key="1">
    <citation type="submission" date="2023-06" db="EMBL/GenBank/DDBJ databases">
        <authorList>
            <person name="Zeman M."/>
            <person name="Kubasova T."/>
            <person name="Jahodarova E."/>
            <person name="Nykrynova M."/>
            <person name="Rychlik I."/>
        </authorList>
    </citation>
    <scope>NUCLEOTIDE SEQUENCE</scope>
    <source>
        <strain evidence="1">176_SSukc20</strain>
    </source>
</reference>
<dbReference type="Pfam" id="PF12900">
    <property type="entry name" value="Pyridox_ox_2"/>
    <property type="match status" value="1"/>
</dbReference>
<evidence type="ECO:0000313" key="2">
    <source>
        <dbReference type="Proteomes" id="UP001168435"/>
    </source>
</evidence>
<comment type="caution">
    <text evidence="1">The sequence shown here is derived from an EMBL/GenBank/DDBJ whole genome shotgun (WGS) entry which is preliminary data.</text>
</comment>